<keyword evidence="11 12" id="KW-0804">Transcription</keyword>
<keyword evidence="6 12" id="KW-0479">Metal-binding</keyword>
<evidence type="ECO:0000256" key="8">
    <source>
        <dbReference type="ARBA" id="ARBA00022833"/>
    </source>
</evidence>
<dbReference type="InterPro" id="IPR037068">
    <property type="entry name" value="DNA_primase_core_N_sf"/>
</dbReference>
<feature type="region of interest" description="Disordered" evidence="13">
    <location>
        <begin position="518"/>
        <end position="558"/>
    </location>
</feature>
<dbReference type="GO" id="GO:0003677">
    <property type="term" value="F:DNA binding"/>
    <property type="evidence" value="ECO:0007669"/>
    <property type="project" value="UniProtKB-KW"/>
</dbReference>
<dbReference type="Gene3D" id="3.90.580.10">
    <property type="entry name" value="Zinc finger, CHC2-type domain"/>
    <property type="match status" value="1"/>
</dbReference>
<dbReference type="HAMAP" id="MF_00974">
    <property type="entry name" value="DNA_primase_DnaG"/>
    <property type="match status" value="1"/>
</dbReference>
<dbReference type="GO" id="GO:0000428">
    <property type="term" value="C:DNA-directed RNA polymerase complex"/>
    <property type="evidence" value="ECO:0007669"/>
    <property type="project" value="UniProtKB-KW"/>
</dbReference>
<dbReference type="SMART" id="SM00400">
    <property type="entry name" value="ZnF_CHCC"/>
    <property type="match status" value="1"/>
</dbReference>
<evidence type="ECO:0000256" key="6">
    <source>
        <dbReference type="ARBA" id="ARBA00022723"/>
    </source>
</evidence>
<evidence type="ECO:0000256" key="3">
    <source>
        <dbReference type="ARBA" id="ARBA00022679"/>
    </source>
</evidence>
<keyword evidence="4 12" id="KW-0548">Nucleotidyltransferase</keyword>
<evidence type="ECO:0000256" key="9">
    <source>
        <dbReference type="ARBA" id="ARBA00022842"/>
    </source>
</evidence>
<name>A0A5C6C867_9BACT</name>
<accession>A0A5C6C867</accession>
<dbReference type="InterPro" id="IPR034151">
    <property type="entry name" value="TOPRIM_DnaG_bac"/>
</dbReference>
<dbReference type="InterPro" id="IPR006295">
    <property type="entry name" value="DNA_primase_DnaG"/>
</dbReference>
<dbReference type="GO" id="GO:0005737">
    <property type="term" value="C:cytoplasm"/>
    <property type="evidence" value="ECO:0007669"/>
    <property type="project" value="TreeGrafter"/>
</dbReference>
<keyword evidence="2 12" id="KW-0639">Primosome</keyword>
<evidence type="ECO:0000256" key="2">
    <source>
        <dbReference type="ARBA" id="ARBA00022515"/>
    </source>
</evidence>
<dbReference type="GO" id="GO:0003899">
    <property type="term" value="F:DNA-directed RNA polymerase activity"/>
    <property type="evidence" value="ECO:0007669"/>
    <property type="project" value="UniProtKB-UniRule"/>
</dbReference>
<dbReference type="AlphaFoldDB" id="A0A5C6C867"/>
<evidence type="ECO:0000259" key="14">
    <source>
        <dbReference type="PROSITE" id="PS50880"/>
    </source>
</evidence>
<dbReference type="EMBL" id="SJPU01000001">
    <property type="protein sequence ID" value="TWU19701.1"/>
    <property type="molecule type" value="Genomic_DNA"/>
</dbReference>
<dbReference type="Pfam" id="PF13155">
    <property type="entry name" value="Toprim_2"/>
    <property type="match status" value="1"/>
</dbReference>
<keyword evidence="16" id="KW-1185">Reference proteome</keyword>
<keyword evidence="7 12" id="KW-0863">Zinc-finger</keyword>
<feature type="domain" description="Toprim" evidence="14">
    <location>
        <begin position="339"/>
        <end position="422"/>
    </location>
</feature>
<evidence type="ECO:0000256" key="10">
    <source>
        <dbReference type="ARBA" id="ARBA00023125"/>
    </source>
</evidence>
<comment type="similarity">
    <text evidence="12">Belongs to the DnaG primase family.</text>
</comment>
<dbReference type="EC" id="2.7.7.101" evidence="12"/>
<gene>
    <name evidence="12 15" type="primary">dnaG</name>
    <name evidence="15" type="ORF">Poly21_18760</name>
</gene>
<dbReference type="InterPro" id="IPR013264">
    <property type="entry name" value="DNAG_N"/>
</dbReference>
<keyword evidence="1 12" id="KW-0240">DNA-directed RNA polymerase</keyword>
<dbReference type="SUPFAM" id="SSF56731">
    <property type="entry name" value="DNA primase core"/>
    <property type="match status" value="1"/>
</dbReference>
<sequence length="743" mass="82357">MVGTSRSPRKGDETIAVAIKRVDRFTQTAIVSVSYRTLLRQGEILILRVIDVTSRSAGLSFQTDFDVKERVRNASDIIDVIGRDLELRPQGRNFVTRCPFHNDTKPSMTVNPERQSWKCWVCDIGGDVFSFVMQREGLDFPAALRLLAERAGIELPEYRSGPKTQPGSPDDKATLSSAIEEVAQAYYEQLDARKTDDAKVAWDYLASRGVNDENRRRFRIGFAPDSWDFAVNLLHRKNYSNAVAVACGVAKSRRGPSGADGCYDFFRGRLMFPINNSHGKVISLGGRIIPAIAARTVAASGGTATAGAKYFNGPETLLYRKSAELYGLDLARDAIRTAGEVLVMEGYTDVVAARMAGIENAVAVLGTALTQQHVRVLKRFAPRVVLVLDGDDAGRRRAEEVLDLFVTAEADLRILTLPDDADPADFLTSHSKDALLELAAAAPDAIDHKIACLIEGVDLTRDTHRVTAAIESLLALFVKVPQNDDRASLRVDQLLMRISRTFDLPVERLSRRLDALRASRKESETKKARYQQQQSKRSLPEHAPNASGPNADFSNDDPFASAAMEDAAMFGIDEYTQSTAPRDSSPNPRRRDDASPAASLSGVDRELFETLLESPEVAAMAIEAIDTEWLQSTTAKMLLSAYQELDLNGYDLNADSLLTLIENDFLKLQIVSLQQRIDQRGERSTVTPHERYTAILTRFHERAFEAEKSRQITQLESATLAEDEEMAVLRAIIDAERIRHTPR</sequence>
<dbReference type="InterPro" id="IPR030846">
    <property type="entry name" value="DnaG_bac"/>
</dbReference>
<evidence type="ECO:0000256" key="7">
    <source>
        <dbReference type="ARBA" id="ARBA00022771"/>
    </source>
</evidence>
<comment type="cofactor">
    <cofactor evidence="12">
        <name>Zn(2+)</name>
        <dbReference type="ChEBI" id="CHEBI:29105"/>
    </cofactor>
    <text evidence="12">Binds 1 zinc ion per monomer.</text>
</comment>
<evidence type="ECO:0000256" key="12">
    <source>
        <dbReference type="HAMAP-Rule" id="MF_00974"/>
    </source>
</evidence>
<dbReference type="GO" id="GO:0008270">
    <property type="term" value="F:zinc ion binding"/>
    <property type="evidence" value="ECO:0007669"/>
    <property type="project" value="UniProtKB-UniRule"/>
</dbReference>
<dbReference type="NCBIfam" id="TIGR01391">
    <property type="entry name" value="dnaG"/>
    <property type="match status" value="1"/>
</dbReference>
<evidence type="ECO:0000313" key="15">
    <source>
        <dbReference type="EMBL" id="TWU19701.1"/>
    </source>
</evidence>
<comment type="function">
    <text evidence="12">RNA polymerase that catalyzes the synthesis of short RNA molecules used as primers for DNA polymerase during DNA replication.</text>
</comment>
<dbReference type="InterPro" id="IPR002694">
    <property type="entry name" value="Znf_CHC2"/>
</dbReference>
<keyword evidence="3 12" id="KW-0808">Transferase</keyword>
<organism evidence="15 16">
    <name type="scientific">Allorhodopirellula heiligendammensis</name>
    <dbReference type="NCBI Taxonomy" id="2714739"/>
    <lineage>
        <taxon>Bacteria</taxon>
        <taxon>Pseudomonadati</taxon>
        <taxon>Planctomycetota</taxon>
        <taxon>Planctomycetia</taxon>
        <taxon>Pirellulales</taxon>
        <taxon>Pirellulaceae</taxon>
        <taxon>Allorhodopirellula</taxon>
    </lineage>
</organism>
<evidence type="ECO:0000256" key="4">
    <source>
        <dbReference type="ARBA" id="ARBA00022695"/>
    </source>
</evidence>
<dbReference type="FunFam" id="3.90.580.10:FF:000001">
    <property type="entry name" value="DNA primase"/>
    <property type="match status" value="1"/>
</dbReference>
<dbReference type="GO" id="GO:1990077">
    <property type="term" value="C:primosome complex"/>
    <property type="evidence" value="ECO:0007669"/>
    <property type="project" value="UniProtKB-KW"/>
</dbReference>
<evidence type="ECO:0000256" key="1">
    <source>
        <dbReference type="ARBA" id="ARBA00022478"/>
    </source>
</evidence>
<comment type="caution">
    <text evidence="15">The sequence shown here is derived from an EMBL/GenBank/DDBJ whole genome shotgun (WGS) entry which is preliminary data.</text>
</comment>
<feature type="compositionally biased region" description="Basic and acidic residues" evidence="13">
    <location>
        <begin position="518"/>
        <end position="527"/>
    </location>
</feature>
<dbReference type="Gene3D" id="3.90.980.10">
    <property type="entry name" value="DNA primase, catalytic core, N-terminal domain"/>
    <property type="match status" value="1"/>
</dbReference>
<dbReference type="Proteomes" id="UP000319908">
    <property type="component" value="Unassembled WGS sequence"/>
</dbReference>
<keyword evidence="9" id="KW-0460">Magnesium</keyword>
<feature type="zinc finger region" description="CHC2-type" evidence="12">
    <location>
        <begin position="98"/>
        <end position="122"/>
    </location>
</feature>
<dbReference type="SMART" id="SM00493">
    <property type="entry name" value="TOPRIM"/>
    <property type="match status" value="1"/>
</dbReference>
<dbReference type="PROSITE" id="PS50880">
    <property type="entry name" value="TOPRIM"/>
    <property type="match status" value="1"/>
</dbReference>
<reference evidence="15 16" key="1">
    <citation type="journal article" date="2020" name="Antonie Van Leeuwenhoek">
        <title>Rhodopirellula heiligendammensis sp. nov., Rhodopirellula pilleata sp. nov., and Rhodopirellula solitaria sp. nov. isolated from natural or artificial marine surfaces in Northern Germany and California, USA, and emended description of the genus Rhodopirellula.</title>
        <authorList>
            <person name="Kallscheuer N."/>
            <person name="Wiegand S."/>
            <person name="Jogler M."/>
            <person name="Boedeker C."/>
            <person name="Peeters S.H."/>
            <person name="Rast P."/>
            <person name="Heuer A."/>
            <person name="Jetten M.S.M."/>
            <person name="Rohde M."/>
            <person name="Jogler C."/>
        </authorList>
    </citation>
    <scope>NUCLEOTIDE SEQUENCE [LARGE SCALE GENOMIC DNA]</scope>
    <source>
        <strain evidence="15 16">Poly21</strain>
    </source>
</reference>
<dbReference type="InterPro" id="IPR036977">
    <property type="entry name" value="DNA_primase_Znf_CHC2"/>
</dbReference>
<dbReference type="PANTHER" id="PTHR30313">
    <property type="entry name" value="DNA PRIMASE"/>
    <property type="match status" value="1"/>
</dbReference>
<dbReference type="SUPFAM" id="SSF57783">
    <property type="entry name" value="Zinc beta-ribbon"/>
    <property type="match status" value="1"/>
</dbReference>
<evidence type="ECO:0000256" key="5">
    <source>
        <dbReference type="ARBA" id="ARBA00022705"/>
    </source>
</evidence>
<comment type="domain">
    <text evidence="12">Contains an N-terminal zinc-binding domain, a central core domain that contains the primase activity, and a C-terminal DnaB-binding domain.</text>
</comment>
<dbReference type="Pfam" id="PF01807">
    <property type="entry name" value="Zn_ribbon_DnaG"/>
    <property type="match status" value="1"/>
</dbReference>
<dbReference type="InterPro" id="IPR050219">
    <property type="entry name" value="DnaG_primase"/>
</dbReference>
<proteinExistence type="inferred from homology"/>
<comment type="subunit">
    <text evidence="12">Monomer. Interacts with DnaB.</text>
</comment>
<dbReference type="CDD" id="cd03364">
    <property type="entry name" value="TOPRIM_DnaG_primases"/>
    <property type="match status" value="1"/>
</dbReference>
<feature type="region of interest" description="Disordered" evidence="13">
    <location>
        <begin position="576"/>
        <end position="599"/>
    </location>
</feature>
<keyword evidence="8 12" id="KW-0862">Zinc</keyword>
<dbReference type="GO" id="GO:0006269">
    <property type="term" value="P:DNA replication, synthesis of primer"/>
    <property type="evidence" value="ECO:0007669"/>
    <property type="project" value="UniProtKB-UniRule"/>
</dbReference>
<dbReference type="Gene3D" id="3.40.1360.10">
    <property type="match status" value="1"/>
</dbReference>
<evidence type="ECO:0000256" key="11">
    <source>
        <dbReference type="ARBA" id="ARBA00023163"/>
    </source>
</evidence>
<protein>
    <recommendedName>
        <fullName evidence="12">DNA primase</fullName>
        <ecNumber evidence="12">2.7.7.101</ecNumber>
    </recommendedName>
</protein>
<keyword evidence="10 12" id="KW-0238">DNA-binding</keyword>
<evidence type="ECO:0000313" key="16">
    <source>
        <dbReference type="Proteomes" id="UP000319908"/>
    </source>
</evidence>
<evidence type="ECO:0000256" key="13">
    <source>
        <dbReference type="SAM" id="MobiDB-lite"/>
    </source>
</evidence>
<keyword evidence="5 12" id="KW-0235">DNA replication</keyword>
<comment type="catalytic activity">
    <reaction evidence="12">
        <text>ssDNA + n NTP = ssDNA/pppN(pN)n-1 hybrid + (n-1) diphosphate.</text>
        <dbReference type="EC" id="2.7.7.101"/>
    </reaction>
</comment>
<dbReference type="InterPro" id="IPR006171">
    <property type="entry name" value="TOPRIM_dom"/>
</dbReference>
<dbReference type="Pfam" id="PF08275">
    <property type="entry name" value="DNAG_N"/>
    <property type="match status" value="1"/>
</dbReference>
<dbReference type="PANTHER" id="PTHR30313:SF2">
    <property type="entry name" value="DNA PRIMASE"/>
    <property type="match status" value="1"/>
</dbReference>